<dbReference type="HAMAP" id="MF_00514">
    <property type="entry name" value="Ribosomal_bL35"/>
    <property type="match status" value="1"/>
</dbReference>
<dbReference type="Gene3D" id="4.10.410.60">
    <property type="match status" value="1"/>
</dbReference>
<organism evidence="6 7">
    <name type="scientific">Candidatus Wirthbacteria bacterium CG2_30_54_11</name>
    <dbReference type="NCBI Taxonomy" id="1817892"/>
    <lineage>
        <taxon>Bacteria</taxon>
        <taxon>Candidatus Wirthbacteria</taxon>
    </lineage>
</organism>
<dbReference type="InterPro" id="IPR001706">
    <property type="entry name" value="Ribosomal_bL35"/>
</dbReference>
<evidence type="ECO:0000256" key="4">
    <source>
        <dbReference type="HAMAP-Rule" id="MF_00514"/>
    </source>
</evidence>
<evidence type="ECO:0000256" key="5">
    <source>
        <dbReference type="RuleBase" id="RU000568"/>
    </source>
</evidence>
<keyword evidence="2 4" id="KW-0689">Ribosomal protein</keyword>
<dbReference type="Proteomes" id="UP000183245">
    <property type="component" value="Unassembled WGS sequence"/>
</dbReference>
<sequence>MPKLRTKSGIKKRFKVTPTGKVIHLVSGGAKLKAHKSSRTKRKYNQPAVLEGHQKAIFKKALGK</sequence>
<comment type="caution">
    <text evidence="6">The sequence shown here is derived from an EMBL/GenBank/DDBJ whole genome shotgun (WGS) entry which is preliminary data.</text>
</comment>
<evidence type="ECO:0000313" key="7">
    <source>
        <dbReference type="Proteomes" id="UP000183245"/>
    </source>
</evidence>
<dbReference type="SUPFAM" id="SSF143034">
    <property type="entry name" value="L35p-like"/>
    <property type="match status" value="1"/>
</dbReference>
<protein>
    <recommendedName>
        <fullName evidence="4">Large ribosomal subunit protein bL35</fullName>
    </recommendedName>
</protein>
<gene>
    <name evidence="4" type="primary">rpmI</name>
    <name evidence="6" type="ORF">AUK40_04120</name>
</gene>
<dbReference type="EMBL" id="MNZT01000071">
    <property type="protein sequence ID" value="OIP97036.1"/>
    <property type="molecule type" value="Genomic_DNA"/>
</dbReference>
<name>A0A1J5IIZ2_9BACT</name>
<dbReference type="GO" id="GO:1990904">
    <property type="term" value="C:ribonucleoprotein complex"/>
    <property type="evidence" value="ECO:0007669"/>
    <property type="project" value="UniProtKB-KW"/>
</dbReference>
<dbReference type="GO" id="GO:0005840">
    <property type="term" value="C:ribosome"/>
    <property type="evidence" value="ECO:0007669"/>
    <property type="project" value="UniProtKB-KW"/>
</dbReference>
<keyword evidence="3 4" id="KW-0687">Ribonucleoprotein</keyword>
<evidence type="ECO:0000256" key="3">
    <source>
        <dbReference type="ARBA" id="ARBA00023274"/>
    </source>
</evidence>
<dbReference type="STRING" id="1817892.AUK40_04120"/>
<proteinExistence type="inferred from homology"/>
<evidence type="ECO:0000256" key="1">
    <source>
        <dbReference type="ARBA" id="ARBA00006598"/>
    </source>
</evidence>
<dbReference type="PRINTS" id="PR00064">
    <property type="entry name" value="RIBOSOMALL35"/>
</dbReference>
<comment type="similarity">
    <text evidence="1 4 5">Belongs to the bacterial ribosomal protein bL35 family.</text>
</comment>
<dbReference type="AlphaFoldDB" id="A0A1J5IIZ2"/>
<evidence type="ECO:0000313" key="6">
    <source>
        <dbReference type="EMBL" id="OIP97036.1"/>
    </source>
</evidence>
<dbReference type="GO" id="GO:0006412">
    <property type="term" value="P:translation"/>
    <property type="evidence" value="ECO:0007669"/>
    <property type="project" value="UniProtKB-UniRule"/>
</dbReference>
<reference evidence="6 7" key="1">
    <citation type="journal article" date="2016" name="Environ. Microbiol.">
        <title>Genomic resolution of a cold subsurface aquifer community provides metabolic insights for novel microbes adapted to high CO concentrations.</title>
        <authorList>
            <person name="Probst A.J."/>
            <person name="Castelle C.J."/>
            <person name="Singh A."/>
            <person name="Brown C.T."/>
            <person name="Anantharaman K."/>
            <person name="Sharon I."/>
            <person name="Hug L.A."/>
            <person name="Burstein D."/>
            <person name="Emerson J.B."/>
            <person name="Thomas B.C."/>
            <person name="Banfield J.F."/>
        </authorList>
    </citation>
    <scope>NUCLEOTIDE SEQUENCE [LARGE SCALE GENOMIC DNA]</scope>
    <source>
        <strain evidence="6">CG2_30_54_11</strain>
    </source>
</reference>
<dbReference type="GO" id="GO:0003735">
    <property type="term" value="F:structural constituent of ribosome"/>
    <property type="evidence" value="ECO:0007669"/>
    <property type="project" value="InterPro"/>
</dbReference>
<dbReference type="InterPro" id="IPR021137">
    <property type="entry name" value="Ribosomal_bL35-like"/>
</dbReference>
<evidence type="ECO:0000256" key="2">
    <source>
        <dbReference type="ARBA" id="ARBA00022980"/>
    </source>
</evidence>
<dbReference type="Pfam" id="PF01632">
    <property type="entry name" value="Ribosomal_L35p"/>
    <property type="match status" value="1"/>
</dbReference>
<accession>A0A1J5IIZ2</accession>
<dbReference type="InterPro" id="IPR037229">
    <property type="entry name" value="Ribosomal_bL35_sf"/>
</dbReference>